<dbReference type="GO" id="GO:0051745">
    <property type="term" value="F:4-hydroxy-3-methylbut-2-enyl diphosphate reductase activity"/>
    <property type="evidence" value="ECO:0007669"/>
    <property type="project" value="UniProtKB-UniRule"/>
</dbReference>
<dbReference type="GO" id="GO:0051539">
    <property type="term" value="F:4 iron, 4 sulfur cluster binding"/>
    <property type="evidence" value="ECO:0007669"/>
    <property type="project" value="UniProtKB-UniRule"/>
</dbReference>
<dbReference type="PANTHER" id="PTHR30426:SF0">
    <property type="entry name" value="4-HYDROXY-3-METHYLBUT-2-ENYL DIPHOSPHATE REDUCTASE"/>
    <property type="match status" value="1"/>
</dbReference>
<feature type="binding site" evidence="5">
    <location>
        <position position="235"/>
    </location>
    <ligand>
        <name>(2E)-4-hydroxy-3-methylbut-2-enyl diphosphate</name>
        <dbReference type="ChEBI" id="CHEBI:128753"/>
    </ligand>
</feature>
<evidence type="ECO:0000256" key="5">
    <source>
        <dbReference type="HAMAP-Rule" id="MF_00191"/>
    </source>
</evidence>
<feature type="active site" description="Proton donor" evidence="5">
    <location>
        <position position="136"/>
    </location>
</feature>
<comment type="pathway">
    <text evidence="5">Isoprenoid biosynthesis; dimethylallyl diphosphate biosynthesis; dimethylallyl diphosphate from (2E)-4-hydroxy-3-methylbutenyl diphosphate: step 1/1.</text>
</comment>
<feature type="binding site" evidence="5">
    <location>
        <position position="134"/>
    </location>
    <ligand>
        <name>(2E)-4-hydroxy-3-methylbut-2-enyl diphosphate</name>
        <dbReference type="ChEBI" id="CHEBI:128753"/>
    </ligand>
</feature>
<evidence type="ECO:0000313" key="7">
    <source>
        <dbReference type="Proteomes" id="UP000062963"/>
    </source>
</evidence>
<comment type="catalytic activity">
    <reaction evidence="5">
        <text>dimethylallyl diphosphate + 2 oxidized [2Fe-2S]-[ferredoxin] + H2O = (2E)-4-hydroxy-3-methylbut-2-enyl diphosphate + 2 reduced [2Fe-2S]-[ferredoxin] + 2 H(+)</text>
        <dbReference type="Rhea" id="RHEA:24825"/>
        <dbReference type="Rhea" id="RHEA-COMP:10000"/>
        <dbReference type="Rhea" id="RHEA-COMP:10001"/>
        <dbReference type="ChEBI" id="CHEBI:15377"/>
        <dbReference type="ChEBI" id="CHEBI:15378"/>
        <dbReference type="ChEBI" id="CHEBI:33737"/>
        <dbReference type="ChEBI" id="CHEBI:33738"/>
        <dbReference type="ChEBI" id="CHEBI:57623"/>
        <dbReference type="ChEBI" id="CHEBI:128753"/>
        <dbReference type="EC" id="1.17.7.4"/>
    </reaction>
</comment>
<comment type="function">
    <text evidence="5">Catalyzes the conversion of 1-hydroxy-2-methyl-2-(E)-butenyl 4-diphosphate (HMBPP) into a mixture of isopentenyl diphosphate (IPP) and dimethylallyl diphosphate (DMAPP). Acts in the terminal step of the DOXP/MEP pathway for isoprenoid precursor biosynthesis.</text>
</comment>
<dbReference type="EMBL" id="CP010899">
    <property type="protein sequence ID" value="ALA97904.1"/>
    <property type="molecule type" value="Genomic_DNA"/>
</dbReference>
<dbReference type="AlphaFoldDB" id="A0A0K2JH38"/>
<protein>
    <recommendedName>
        <fullName evidence="5">4-hydroxy-3-methylbut-2-enyl diphosphate reductase</fullName>
        <shortName evidence="5">HMBPP reductase</shortName>
        <ecNumber evidence="5">1.17.7.4</ecNumber>
    </recommendedName>
</protein>
<keyword evidence="5" id="KW-0560">Oxidoreductase</keyword>
<dbReference type="Gene3D" id="3.40.50.11270">
    <property type="match status" value="1"/>
</dbReference>
<feature type="binding site" evidence="5">
    <location>
        <position position="235"/>
    </location>
    <ligand>
        <name>dimethylallyl diphosphate</name>
        <dbReference type="ChEBI" id="CHEBI:57623"/>
    </ligand>
</feature>
<feature type="binding site" evidence="5">
    <location>
        <position position="175"/>
    </location>
    <ligand>
        <name>(2E)-4-hydroxy-3-methylbut-2-enyl diphosphate</name>
        <dbReference type="ChEBI" id="CHEBI:128753"/>
    </ligand>
</feature>
<feature type="binding site" evidence="5">
    <location>
        <position position="235"/>
    </location>
    <ligand>
        <name>isopentenyl diphosphate</name>
        <dbReference type="ChEBI" id="CHEBI:128769"/>
    </ligand>
</feature>
<dbReference type="RefSeq" id="WP_053391064.1">
    <property type="nucleotide sequence ID" value="NZ_CP010899.1"/>
</dbReference>
<feature type="binding site" evidence="5">
    <location>
        <position position="234"/>
    </location>
    <ligand>
        <name>isopentenyl diphosphate</name>
        <dbReference type="ChEBI" id="CHEBI:128769"/>
    </ligand>
</feature>
<dbReference type="GO" id="GO:0050992">
    <property type="term" value="P:dimethylallyl diphosphate biosynthetic process"/>
    <property type="evidence" value="ECO:0007669"/>
    <property type="project" value="UniProtKB-UniRule"/>
</dbReference>
<keyword evidence="2 5" id="KW-0479">Metal-binding</keyword>
<feature type="binding site" evidence="5">
    <location>
        <position position="134"/>
    </location>
    <ligand>
        <name>dimethylallyl diphosphate</name>
        <dbReference type="ChEBI" id="CHEBI:57623"/>
    </ligand>
</feature>
<keyword evidence="5" id="KW-0414">Isoprene biosynthesis</keyword>
<dbReference type="HAMAP" id="MF_00191">
    <property type="entry name" value="IspH"/>
    <property type="match status" value="1"/>
</dbReference>
<evidence type="ECO:0000256" key="4">
    <source>
        <dbReference type="ARBA" id="ARBA00023014"/>
    </source>
</evidence>
<dbReference type="STRING" id="273035.SKUN_001018"/>
<gene>
    <name evidence="5 6" type="primary">ispH</name>
    <name evidence="6" type="ORF">SKUN_001018</name>
</gene>
<feature type="binding site" evidence="5">
    <location>
        <position position="83"/>
    </location>
    <ligand>
        <name>dimethylallyl diphosphate</name>
        <dbReference type="ChEBI" id="CHEBI:57623"/>
    </ligand>
</feature>
<comment type="pathway">
    <text evidence="5">Isoprenoid biosynthesis; isopentenyl diphosphate biosynthesis via DXP pathway; isopentenyl diphosphate from 1-deoxy-D-xylulose 5-phosphate: step 6/6.</text>
</comment>
<dbReference type="EC" id="1.17.7.4" evidence="5"/>
<feature type="binding site" evidence="5">
    <location>
        <position position="277"/>
    </location>
    <ligand>
        <name>(2E)-4-hydroxy-3-methylbut-2-enyl diphosphate</name>
        <dbReference type="ChEBI" id="CHEBI:128753"/>
    </ligand>
</feature>
<dbReference type="UniPathway" id="UPA00056">
    <property type="reaction ID" value="UER00097"/>
</dbReference>
<feature type="binding site" evidence="5">
    <location>
        <position position="42"/>
    </location>
    <ligand>
        <name>isopentenyl diphosphate</name>
        <dbReference type="ChEBI" id="CHEBI:128769"/>
    </ligand>
</feature>
<organism evidence="6 7">
    <name type="scientific">Spiroplasma kunkelii CR2-3x</name>
    <dbReference type="NCBI Taxonomy" id="273035"/>
    <lineage>
        <taxon>Bacteria</taxon>
        <taxon>Bacillati</taxon>
        <taxon>Mycoplasmatota</taxon>
        <taxon>Mollicutes</taxon>
        <taxon>Entomoplasmatales</taxon>
        <taxon>Spiroplasmataceae</taxon>
        <taxon>Spiroplasma</taxon>
    </lineage>
</organism>
<feature type="binding site" evidence="5">
    <location>
        <position position="12"/>
    </location>
    <ligand>
        <name>[4Fe-4S] cluster</name>
        <dbReference type="ChEBI" id="CHEBI:49883"/>
    </ligand>
</feature>
<evidence type="ECO:0000313" key="6">
    <source>
        <dbReference type="EMBL" id="ALA97904.1"/>
    </source>
</evidence>
<comment type="catalytic activity">
    <reaction evidence="5">
        <text>isopentenyl diphosphate + 2 oxidized [2Fe-2S]-[ferredoxin] + H2O = (2E)-4-hydroxy-3-methylbut-2-enyl diphosphate + 2 reduced [2Fe-2S]-[ferredoxin] + 2 H(+)</text>
        <dbReference type="Rhea" id="RHEA:24488"/>
        <dbReference type="Rhea" id="RHEA-COMP:10000"/>
        <dbReference type="Rhea" id="RHEA-COMP:10001"/>
        <dbReference type="ChEBI" id="CHEBI:15377"/>
        <dbReference type="ChEBI" id="CHEBI:15378"/>
        <dbReference type="ChEBI" id="CHEBI:33737"/>
        <dbReference type="ChEBI" id="CHEBI:33738"/>
        <dbReference type="ChEBI" id="CHEBI:128753"/>
        <dbReference type="ChEBI" id="CHEBI:128769"/>
        <dbReference type="EC" id="1.17.7.4"/>
    </reaction>
</comment>
<keyword evidence="1 5" id="KW-0004">4Fe-4S</keyword>
<dbReference type="OrthoDB" id="9777362at2"/>
<feature type="binding site" evidence="5">
    <location>
        <position position="204"/>
    </location>
    <ligand>
        <name>[4Fe-4S] cluster</name>
        <dbReference type="ChEBI" id="CHEBI:49883"/>
    </ligand>
</feature>
<dbReference type="GO" id="GO:0016114">
    <property type="term" value="P:terpenoid biosynthetic process"/>
    <property type="evidence" value="ECO:0007669"/>
    <property type="project" value="UniProtKB-UniRule"/>
</dbReference>
<feature type="binding site" evidence="5">
    <location>
        <position position="83"/>
    </location>
    <ligand>
        <name>(2E)-4-hydroxy-3-methylbut-2-enyl diphosphate</name>
        <dbReference type="ChEBI" id="CHEBI:128753"/>
    </ligand>
</feature>
<dbReference type="NCBIfam" id="TIGR00216">
    <property type="entry name" value="ispH_lytB"/>
    <property type="match status" value="1"/>
</dbReference>
<proteinExistence type="inferred from homology"/>
<feature type="binding site" evidence="5">
    <location>
        <position position="234"/>
    </location>
    <ligand>
        <name>dimethylallyl diphosphate</name>
        <dbReference type="ChEBI" id="CHEBI:57623"/>
    </ligand>
</feature>
<dbReference type="Proteomes" id="UP000062963">
    <property type="component" value="Chromosome"/>
</dbReference>
<keyword evidence="3 5" id="KW-0408">Iron</keyword>
<dbReference type="UniPathway" id="UPA00059">
    <property type="reaction ID" value="UER00105"/>
</dbReference>
<accession>A0A0K2JH38</accession>
<feature type="binding site" evidence="5">
    <location>
        <position position="42"/>
    </location>
    <ligand>
        <name>dimethylallyl diphosphate</name>
        <dbReference type="ChEBI" id="CHEBI:57623"/>
    </ligand>
</feature>
<dbReference type="CDD" id="cd13944">
    <property type="entry name" value="lytB_ispH"/>
    <property type="match status" value="1"/>
</dbReference>
<keyword evidence="7" id="KW-1185">Reference proteome</keyword>
<feature type="binding site" evidence="5">
    <location>
        <position position="233"/>
    </location>
    <ligand>
        <name>dimethylallyl diphosphate</name>
        <dbReference type="ChEBI" id="CHEBI:57623"/>
    </ligand>
</feature>
<comment type="cofactor">
    <cofactor evidence="5">
        <name>[4Fe-4S] cluster</name>
        <dbReference type="ChEBI" id="CHEBI:49883"/>
    </cofactor>
    <text evidence="5">Binds 1 [4Fe-4S] cluster per subunit.</text>
</comment>
<feature type="binding site" evidence="5">
    <location>
        <position position="233"/>
    </location>
    <ligand>
        <name>isopentenyl diphosphate</name>
        <dbReference type="ChEBI" id="CHEBI:128769"/>
    </ligand>
</feature>
<reference evidence="6 7" key="1">
    <citation type="journal article" date="2015" name="Genome Announc.">
        <title>Complete Genome Sequence of Spiroplasma kunkelii Strain CR2-3x, Causal Agent of Corn Stunt Disease in Zea mays L.</title>
        <authorList>
            <person name="Davis R.E."/>
            <person name="Shao J."/>
            <person name="Dally E.L."/>
            <person name="Zhao Y."/>
            <person name="Gasparich G.E."/>
            <person name="Gaynor B.J."/>
            <person name="Athey J.C."/>
            <person name="Harrison N.A."/>
            <person name="Donofrio N."/>
        </authorList>
    </citation>
    <scope>NUCLEOTIDE SEQUENCE [LARGE SCALE GENOMIC DNA]</scope>
    <source>
        <strain evidence="6 7">CR2-3x</strain>
    </source>
</reference>
<name>A0A0K2JH38_SPIKU</name>
<feature type="binding site" evidence="5">
    <location>
        <position position="277"/>
    </location>
    <ligand>
        <name>dimethylallyl diphosphate</name>
        <dbReference type="ChEBI" id="CHEBI:57623"/>
    </ligand>
</feature>
<feature type="binding site" evidence="5">
    <location>
        <position position="233"/>
    </location>
    <ligand>
        <name>(2E)-4-hydroxy-3-methylbut-2-enyl diphosphate</name>
        <dbReference type="ChEBI" id="CHEBI:128753"/>
    </ligand>
</feature>
<dbReference type="GO" id="GO:0019288">
    <property type="term" value="P:isopentenyl diphosphate biosynthetic process, methylerythritol 4-phosphate pathway"/>
    <property type="evidence" value="ECO:0007669"/>
    <property type="project" value="UniProtKB-UniRule"/>
</dbReference>
<feature type="binding site" evidence="5">
    <location>
        <position position="134"/>
    </location>
    <ligand>
        <name>isopentenyl diphosphate</name>
        <dbReference type="ChEBI" id="CHEBI:128769"/>
    </ligand>
</feature>
<feature type="binding site" evidence="5">
    <location>
        <position position="277"/>
    </location>
    <ligand>
        <name>isopentenyl diphosphate</name>
        <dbReference type="ChEBI" id="CHEBI:128769"/>
    </ligand>
</feature>
<feature type="binding site" evidence="5">
    <location>
        <position position="83"/>
    </location>
    <ligand>
        <name>isopentenyl diphosphate</name>
        <dbReference type="ChEBI" id="CHEBI:128769"/>
    </ligand>
</feature>
<dbReference type="KEGG" id="skn:SKUN_001018"/>
<dbReference type="Gene3D" id="3.40.1010.20">
    <property type="entry name" value="4-hydroxy-3-methylbut-2-enyl diphosphate reductase, catalytic domain"/>
    <property type="match status" value="2"/>
</dbReference>
<evidence type="ECO:0000256" key="3">
    <source>
        <dbReference type="ARBA" id="ARBA00023004"/>
    </source>
</evidence>
<feature type="binding site" evidence="5">
    <location>
        <position position="42"/>
    </location>
    <ligand>
        <name>(2E)-4-hydroxy-3-methylbut-2-enyl diphosphate</name>
        <dbReference type="ChEBI" id="CHEBI:128753"/>
    </ligand>
</feature>
<dbReference type="InterPro" id="IPR003451">
    <property type="entry name" value="LytB/IspH"/>
</dbReference>
<dbReference type="GO" id="GO:0046872">
    <property type="term" value="F:metal ion binding"/>
    <property type="evidence" value="ECO:0007669"/>
    <property type="project" value="UniProtKB-KW"/>
</dbReference>
<comment type="similarity">
    <text evidence="5">Belongs to the IspH family.</text>
</comment>
<evidence type="ECO:0000256" key="2">
    <source>
        <dbReference type="ARBA" id="ARBA00022723"/>
    </source>
</evidence>
<dbReference type="Pfam" id="PF02401">
    <property type="entry name" value="LYTB"/>
    <property type="match status" value="1"/>
</dbReference>
<feature type="binding site" evidence="5">
    <location>
        <position position="105"/>
    </location>
    <ligand>
        <name>[4Fe-4S] cluster</name>
        <dbReference type="ChEBI" id="CHEBI:49883"/>
    </ligand>
</feature>
<dbReference type="PANTHER" id="PTHR30426">
    <property type="entry name" value="4-HYDROXY-3-METHYLBUT-2-ENYL DIPHOSPHATE REDUCTASE"/>
    <property type="match status" value="1"/>
</dbReference>
<dbReference type="PATRIC" id="fig|273035.7.peg.1257"/>
<keyword evidence="4 5" id="KW-0411">Iron-sulfur</keyword>
<feature type="binding site" evidence="5">
    <location>
        <position position="234"/>
    </location>
    <ligand>
        <name>(2E)-4-hydroxy-3-methylbut-2-enyl diphosphate</name>
        <dbReference type="ChEBI" id="CHEBI:128753"/>
    </ligand>
</feature>
<evidence type="ECO:0000256" key="1">
    <source>
        <dbReference type="ARBA" id="ARBA00022485"/>
    </source>
</evidence>
<sequence length="293" mass="32717">MKVVKVTPRGYCLGVVKSIKWAKEAAVKYAGRKIYMLGYLVHNKHVIKEIVNLGVIPVNDFKLNRLALMQTLADNAVVILSAHGSDDRIKDVAAKKNITLVDTECEWVTVTKNLIKEYLAKPDYQIIFIGKHFHPETNAMLALSPSINLVTTEQELDNIFPNLDPTKKILITNQTTLSKIDIEAIVKKIKTLVPNEILFKNDLCNATLERQNAVLNLDPATIDLLLVVGDERSSNTLKLVEMGEKIGIESYRINDKNDIQATWLANKTCVAVTAGASTPSIIQLEVIRYLEQI</sequence>